<evidence type="ECO:0000313" key="3">
    <source>
        <dbReference type="Proteomes" id="UP000292958"/>
    </source>
</evidence>
<organism evidence="2 3">
    <name type="scientific">Edaphobacter modestus</name>
    <dbReference type="NCBI Taxonomy" id="388466"/>
    <lineage>
        <taxon>Bacteria</taxon>
        <taxon>Pseudomonadati</taxon>
        <taxon>Acidobacteriota</taxon>
        <taxon>Terriglobia</taxon>
        <taxon>Terriglobales</taxon>
        <taxon>Acidobacteriaceae</taxon>
        <taxon>Edaphobacter</taxon>
    </lineage>
</organism>
<dbReference type="AlphaFoldDB" id="A0A4Q7YYL5"/>
<name>A0A4Q7YYL5_9BACT</name>
<feature type="region of interest" description="Disordered" evidence="1">
    <location>
        <begin position="75"/>
        <end position="102"/>
    </location>
</feature>
<dbReference type="Proteomes" id="UP000292958">
    <property type="component" value="Unassembled WGS sequence"/>
</dbReference>
<proteinExistence type="predicted"/>
<evidence type="ECO:0000256" key="1">
    <source>
        <dbReference type="SAM" id="MobiDB-lite"/>
    </source>
</evidence>
<dbReference type="OrthoDB" id="9829555at2"/>
<feature type="compositionally biased region" description="Polar residues" evidence="1">
    <location>
        <begin position="9"/>
        <end position="20"/>
    </location>
</feature>
<comment type="caution">
    <text evidence="2">The sequence shown here is derived from an EMBL/GenBank/DDBJ whole genome shotgun (WGS) entry which is preliminary data.</text>
</comment>
<evidence type="ECO:0000313" key="2">
    <source>
        <dbReference type="EMBL" id="RZU42229.1"/>
    </source>
</evidence>
<accession>A0A4Q7YYL5</accession>
<feature type="region of interest" description="Disordered" evidence="1">
    <location>
        <begin position="1"/>
        <end position="26"/>
    </location>
</feature>
<protein>
    <submittedName>
        <fullName evidence="2">Uncharacterized protein</fullName>
    </submittedName>
</protein>
<gene>
    <name evidence="2" type="ORF">BDD14_3782</name>
</gene>
<reference evidence="2 3" key="1">
    <citation type="submission" date="2019-02" db="EMBL/GenBank/DDBJ databases">
        <title>Genomic Encyclopedia of Archaeal and Bacterial Type Strains, Phase II (KMG-II): from individual species to whole genera.</title>
        <authorList>
            <person name="Goeker M."/>
        </authorList>
    </citation>
    <scope>NUCLEOTIDE SEQUENCE [LARGE SCALE GENOMIC DNA]</scope>
    <source>
        <strain evidence="2 3">DSM 18101</strain>
    </source>
</reference>
<dbReference type="EMBL" id="SHKW01000001">
    <property type="protein sequence ID" value="RZU42229.1"/>
    <property type="molecule type" value="Genomic_DNA"/>
</dbReference>
<sequence length="200" mass="20917">MDPILTKAITPTTGDSNGTGAAQLPKDGVSQFDKIKAQLQDTTDSVASFAQNAVSTAAPTPPASAAFVQPSSAAVQPADGGLKPAMGTARSQSIQSLPPGPEKVQQTVAVGRYHLDRIQSTVKANSPNSTMDKVKGKLTSIEAQYNQLDGTLQKISPNASPQDWLRLQQMANSMNENISVLSKLVDSASSGVKTILQTQI</sequence>
<dbReference type="RefSeq" id="WP_130420016.1">
    <property type="nucleotide sequence ID" value="NZ_SHKW01000001.1"/>
</dbReference>
<keyword evidence="3" id="KW-1185">Reference proteome</keyword>